<keyword evidence="4" id="KW-0812">Transmembrane</keyword>
<feature type="repeat" description="ANK" evidence="3">
    <location>
        <begin position="102"/>
        <end position="134"/>
    </location>
</feature>
<evidence type="ECO:0000256" key="3">
    <source>
        <dbReference type="PROSITE-ProRule" id="PRU00023"/>
    </source>
</evidence>
<dbReference type="InterPro" id="IPR036770">
    <property type="entry name" value="Ankyrin_rpt-contain_sf"/>
</dbReference>
<accession>A0AAV2QAE9</accession>
<proteinExistence type="predicted"/>
<keyword evidence="4" id="KW-0472">Membrane</keyword>
<dbReference type="PROSITE" id="PS50088">
    <property type="entry name" value="ANK_REPEAT"/>
    <property type="match status" value="3"/>
</dbReference>
<evidence type="ECO:0000313" key="5">
    <source>
        <dbReference type="EMBL" id="CAL4074205.1"/>
    </source>
</evidence>
<name>A0AAV2QAE9_MEGNR</name>
<evidence type="ECO:0000313" key="6">
    <source>
        <dbReference type="Proteomes" id="UP001497623"/>
    </source>
</evidence>
<evidence type="ECO:0000256" key="4">
    <source>
        <dbReference type="SAM" id="Phobius"/>
    </source>
</evidence>
<organism evidence="5 6">
    <name type="scientific">Meganyctiphanes norvegica</name>
    <name type="common">Northern krill</name>
    <name type="synonym">Thysanopoda norvegica</name>
    <dbReference type="NCBI Taxonomy" id="48144"/>
    <lineage>
        <taxon>Eukaryota</taxon>
        <taxon>Metazoa</taxon>
        <taxon>Ecdysozoa</taxon>
        <taxon>Arthropoda</taxon>
        <taxon>Crustacea</taxon>
        <taxon>Multicrustacea</taxon>
        <taxon>Malacostraca</taxon>
        <taxon>Eumalacostraca</taxon>
        <taxon>Eucarida</taxon>
        <taxon>Euphausiacea</taxon>
        <taxon>Euphausiidae</taxon>
        <taxon>Meganyctiphanes</taxon>
    </lineage>
</organism>
<dbReference type="AlphaFoldDB" id="A0AAV2QAE9"/>
<keyword evidence="6" id="KW-1185">Reference proteome</keyword>
<dbReference type="EMBL" id="CAXKWB010004565">
    <property type="protein sequence ID" value="CAL4074205.1"/>
    <property type="molecule type" value="Genomic_DNA"/>
</dbReference>
<feature type="repeat" description="ANK" evidence="3">
    <location>
        <begin position="69"/>
        <end position="101"/>
    </location>
</feature>
<keyword evidence="4" id="KW-1133">Transmembrane helix</keyword>
<keyword evidence="2 3" id="KW-0040">ANK repeat</keyword>
<dbReference type="Gene3D" id="1.25.40.20">
    <property type="entry name" value="Ankyrin repeat-containing domain"/>
    <property type="match status" value="2"/>
</dbReference>
<evidence type="ECO:0000256" key="2">
    <source>
        <dbReference type="ARBA" id="ARBA00023043"/>
    </source>
</evidence>
<sequence length="395" mass="43843">MTLIHCVQNRLIKKIVEKGRIHWVKLKVFVFFYVLPAVFFGGGLGLAVLQTSHISDSDHGANIDHQDTNSETPLHITARKDDPSLAQLLRVRGADVTIRNIDKQTPLLFAVLMNKFKLTEILLDAGANPNAIDWQAETPLHITARKDDPSVAKLLRVRGADVTIRNIDKLTSYEQAVQNGKMTVATFINGCVVDEMVHEDSSTWQSPDQSIIYYCNATLIYSDRVLGCVVDDKVHEDGSTWQSPDRCIIYYCNVTLVISEEGLCTGVTQPSSNAPTKPTKPSTVGYSALVTVEVALIYVAPTIPHNTATTSVQHNELVAPVICLSTRVVSDKMEFGQILTLIFFSCIIFKVDDVIQRRNYIYDKINQPERKNVLSLSTFSVNEAYGCGQTDGQLN</sequence>
<dbReference type="SUPFAM" id="SSF57603">
    <property type="entry name" value="FnI-like domain"/>
    <property type="match status" value="1"/>
</dbReference>
<dbReference type="SUPFAM" id="SSF48403">
    <property type="entry name" value="Ankyrin repeat"/>
    <property type="match status" value="1"/>
</dbReference>
<protein>
    <submittedName>
        <fullName evidence="5">Uncharacterized protein</fullName>
    </submittedName>
</protein>
<dbReference type="SMART" id="SM00248">
    <property type="entry name" value="ANK"/>
    <property type="match status" value="3"/>
</dbReference>
<gene>
    <name evidence="5" type="ORF">MNOR_LOCUS9438</name>
</gene>
<dbReference type="Proteomes" id="UP001497623">
    <property type="component" value="Unassembled WGS sequence"/>
</dbReference>
<comment type="caution">
    <text evidence="5">The sequence shown here is derived from an EMBL/GenBank/DDBJ whole genome shotgun (WGS) entry which is preliminary data.</text>
</comment>
<dbReference type="PANTHER" id="PTHR24171:SF9">
    <property type="entry name" value="ANKYRIN REPEAT DOMAIN-CONTAINING PROTEIN 39"/>
    <property type="match status" value="1"/>
</dbReference>
<feature type="transmembrane region" description="Helical" evidence="4">
    <location>
        <begin position="28"/>
        <end position="49"/>
    </location>
</feature>
<reference evidence="5 6" key="1">
    <citation type="submission" date="2024-05" db="EMBL/GenBank/DDBJ databases">
        <authorList>
            <person name="Wallberg A."/>
        </authorList>
    </citation>
    <scope>NUCLEOTIDE SEQUENCE [LARGE SCALE GENOMIC DNA]</scope>
</reference>
<feature type="repeat" description="ANK" evidence="3">
    <location>
        <begin position="135"/>
        <end position="167"/>
    </location>
</feature>
<keyword evidence="1" id="KW-0677">Repeat</keyword>
<dbReference type="InterPro" id="IPR002110">
    <property type="entry name" value="Ankyrin_rpt"/>
</dbReference>
<feature type="non-terminal residue" evidence="5">
    <location>
        <position position="395"/>
    </location>
</feature>
<dbReference type="PROSITE" id="PS50297">
    <property type="entry name" value="ANK_REP_REGION"/>
    <property type="match status" value="3"/>
</dbReference>
<evidence type="ECO:0000256" key="1">
    <source>
        <dbReference type="ARBA" id="ARBA00022737"/>
    </source>
</evidence>
<dbReference type="PANTHER" id="PTHR24171">
    <property type="entry name" value="ANKYRIN REPEAT DOMAIN-CONTAINING PROTEIN 39-RELATED"/>
    <property type="match status" value="1"/>
</dbReference>
<dbReference type="Pfam" id="PF12796">
    <property type="entry name" value="Ank_2"/>
    <property type="match status" value="1"/>
</dbReference>